<keyword evidence="1" id="KW-0472">Membrane</keyword>
<dbReference type="PANTHER" id="PTHR37223:SF1">
    <property type="entry name" value="OS08G0528601 PROTEIN"/>
    <property type="match status" value="1"/>
</dbReference>
<accession>A0A6P5XJW2</accession>
<reference evidence="3" key="1">
    <citation type="submission" date="2025-08" db="UniProtKB">
        <authorList>
            <consortium name="RefSeq"/>
        </authorList>
    </citation>
    <scope>IDENTIFICATION</scope>
    <source>
        <tissue evidence="3">Fruit stalk</tissue>
    </source>
</reference>
<keyword evidence="1" id="KW-0812">Transmembrane</keyword>
<dbReference type="RefSeq" id="XP_022728478.1">
    <property type="nucleotide sequence ID" value="XM_022872743.1"/>
</dbReference>
<dbReference type="GO" id="GO:0006979">
    <property type="term" value="P:response to oxidative stress"/>
    <property type="evidence" value="ECO:0007669"/>
    <property type="project" value="TreeGrafter"/>
</dbReference>
<dbReference type="KEGG" id="dzi:111284015"/>
<proteinExistence type="predicted"/>
<dbReference type="AlphaFoldDB" id="A0A6P5XJW2"/>
<gene>
    <name evidence="3" type="primary">LOC111284015</name>
</gene>
<sequence>MSINYFIWQKFRSMKCIILYNEFLERIEKREEMAKRVGRSRDSSRGRKGWTLTAAVNNIFEFFRLAEFEILFFLFFIIAFLIFKDLTSRPEYNQLLVKKPGGIDLWPY</sequence>
<evidence type="ECO:0000313" key="2">
    <source>
        <dbReference type="Proteomes" id="UP000515121"/>
    </source>
</evidence>
<protein>
    <submittedName>
        <fullName evidence="3">Uncharacterized protein LOC111284015</fullName>
    </submittedName>
</protein>
<keyword evidence="1" id="KW-1133">Transmembrane helix</keyword>
<dbReference type="PANTHER" id="PTHR37223">
    <property type="entry name" value="OS08G0528601 PROTEIN"/>
    <property type="match status" value="1"/>
</dbReference>
<evidence type="ECO:0000313" key="3">
    <source>
        <dbReference type="RefSeq" id="XP_022728478.1"/>
    </source>
</evidence>
<dbReference type="Proteomes" id="UP000515121">
    <property type="component" value="Unplaced"/>
</dbReference>
<feature type="transmembrane region" description="Helical" evidence="1">
    <location>
        <begin position="62"/>
        <end position="83"/>
    </location>
</feature>
<keyword evidence="2" id="KW-1185">Reference proteome</keyword>
<evidence type="ECO:0000256" key="1">
    <source>
        <dbReference type="SAM" id="Phobius"/>
    </source>
</evidence>
<organism evidence="2 3">
    <name type="scientific">Durio zibethinus</name>
    <name type="common">Durian</name>
    <dbReference type="NCBI Taxonomy" id="66656"/>
    <lineage>
        <taxon>Eukaryota</taxon>
        <taxon>Viridiplantae</taxon>
        <taxon>Streptophyta</taxon>
        <taxon>Embryophyta</taxon>
        <taxon>Tracheophyta</taxon>
        <taxon>Spermatophyta</taxon>
        <taxon>Magnoliopsida</taxon>
        <taxon>eudicotyledons</taxon>
        <taxon>Gunneridae</taxon>
        <taxon>Pentapetalae</taxon>
        <taxon>rosids</taxon>
        <taxon>malvids</taxon>
        <taxon>Malvales</taxon>
        <taxon>Malvaceae</taxon>
        <taxon>Helicteroideae</taxon>
        <taxon>Durio</taxon>
    </lineage>
</organism>
<dbReference type="GeneID" id="111284015"/>
<name>A0A6P5XJW2_DURZI</name>
<dbReference type="OrthoDB" id="779178at2759"/>